<dbReference type="Proteomes" id="UP000635726">
    <property type="component" value="Unassembled WGS sequence"/>
</dbReference>
<dbReference type="Gene3D" id="3.90.1150.30">
    <property type="match status" value="1"/>
</dbReference>
<keyword evidence="2" id="KW-1185">Reference proteome</keyword>
<keyword evidence="1" id="KW-0238">DNA-binding</keyword>
<proteinExistence type="predicted"/>
<dbReference type="Pfam" id="PF04237">
    <property type="entry name" value="YjbR"/>
    <property type="match status" value="1"/>
</dbReference>
<name>A0A917PPP2_9DEIO</name>
<dbReference type="InterPro" id="IPR038056">
    <property type="entry name" value="YjbR-like_sf"/>
</dbReference>
<gene>
    <name evidence="1" type="ORF">GCM10008939_33010</name>
</gene>
<dbReference type="PANTHER" id="PTHR35145">
    <property type="entry name" value="CYTOPLASMIC PROTEIN-RELATED"/>
    <property type="match status" value="1"/>
</dbReference>
<reference evidence="1" key="1">
    <citation type="journal article" date="2014" name="Int. J. Syst. Evol. Microbiol.">
        <title>Complete genome sequence of Corynebacterium casei LMG S-19264T (=DSM 44701T), isolated from a smear-ripened cheese.</title>
        <authorList>
            <consortium name="US DOE Joint Genome Institute (JGI-PGF)"/>
            <person name="Walter F."/>
            <person name="Albersmeier A."/>
            <person name="Kalinowski J."/>
            <person name="Ruckert C."/>
        </authorList>
    </citation>
    <scope>NUCLEOTIDE SEQUENCE</scope>
    <source>
        <strain evidence="1">JCM 14371</strain>
    </source>
</reference>
<comment type="caution">
    <text evidence="1">The sequence shown here is derived from an EMBL/GenBank/DDBJ whole genome shotgun (WGS) entry which is preliminary data.</text>
</comment>
<dbReference type="EMBL" id="BMOE01000016">
    <property type="protein sequence ID" value="GGJ86474.1"/>
    <property type="molecule type" value="Genomic_DNA"/>
</dbReference>
<dbReference type="RefSeq" id="WP_188964411.1">
    <property type="nucleotide sequence ID" value="NZ_BMOE01000016.1"/>
</dbReference>
<evidence type="ECO:0000313" key="2">
    <source>
        <dbReference type="Proteomes" id="UP000635726"/>
    </source>
</evidence>
<dbReference type="GO" id="GO:0003677">
    <property type="term" value="F:DNA binding"/>
    <property type="evidence" value="ECO:0007669"/>
    <property type="project" value="UniProtKB-KW"/>
</dbReference>
<evidence type="ECO:0000313" key="1">
    <source>
        <dbReference type="EMBL" id="GGJ86474.1"/>
    </source>
</evidence>
<dbReference type="AlphaFoldDB" id="A0A917PPP2"/>
<dbReference type="InterPro" id="IPR058532">
    <property type="entry name" value="YjbR/MT2646/Rv2570-like"/>
</dbReference>
<organism evidence="1 2">
    <name type="scientific">Deinococcus aquiradiocola</name>
    <dbReference type="NCBI Taxonomy" id="393059"/>
    <lineage>
        <taxon>Bacteria</taxon>
        <taxon>Thermotogati</taxon>
        <taxon>Deinococcota</taxon>
        <taxon>Deinococci</taxon>
        <taxon>Deinococcales</taxon>
        <taxon>Deinococcaceae</taxon>
        <taxon>Deinococcus</taxon>
    </lineage>
</organism>
<protein>
    <submittedName>
        <fullName evidence="1">DNA-binding protein</fullName>
    </submittedName>
</protein>
<dbReference type="PANTHER" id="PTHR35145:SF1">
    <property type="entry name" value="CYTOPLASMIC PROTEIN"/>
    <property type="match status" value="1"/>
</dbReference>
<sequence length="130" mass="13818">MQTVTALRAAAAALPGTQETFPFGLDTLVLKVGGRMYALIGLRDDPLTLSLKCDPARAEALRAEHARVTPGYHLNKRHWNTLTLGPPSPADGVAPLLPDALVLDLLRHSHALVLAGLTRAQREALQAGSS</sequence>
<accession>A0A917PPP2</accession>
<dbReference type="SUPFAM" id="SSF142906">
    <property type="entry name" value="YjbR-like"/>
    <property type="match status" value="1"/>
</dbReference>
<dbReference type="InterPro" id="IPR007351">
    <property type="entry name" value="YjbR"/>
</dbReference>
<reference evidence="1" key="2">
    <citation type="submission" date="2020-09" db="EMBL/GenBank/DDBJ databases">
        <authorList>
            <person name="Sun Q."/>
            <person name="Ohkuma M."/>
        </authorList>
    </citation>
    <scope>NUCLEOTIDE SEQUENCE</scope>
    <source>
        <strain evidence="1">JCM 14371</strain>
    </source>
</reference>